<keyword evidence="1" id="KW-0472">Membrane</keyword>
<reference evidence="3 4" key="1">
    <citation type="submission" date="2020-08" db="EMBL/GenBank/DDBJ databases">
        <title>Genomic Encyclopedia of Type Strains, Phase IV (KMG-IV): sequencing the most valuable type-strain genomes for metagenomic binning, comparative biology and taxonomic classification.</title>
        <authorList>
            <person name="Goeker M."/>
        </authorList>
    </citation>
    <scope>NUCLEOTIDE SEQUENCE [LARGE SCALE GENOMIC DNA]</scope>
    <source>
        <strain evidence="3 4">DSM 103733</strain>
    </source>
</reference>
<feature type="transmembrane region" description="Helical" evidence="1">
    <location>
        <begin position="6"/>
        <end position="27"/>
    </location>
</feature>
<keyword evidence="1" id="KW-0812">Transmembrane</keyword>
<dbReference type="EMBL" id="JACHEK010000008">
    <property type="protein sequence ID" value="MBB6145940.1"/>
    <property type="molecule type" value="Genomic_DNA"/>
</dbReference>
<feature type="transmembrane region" description="Helical" evidence="1">
    <location>
        <begin position="48"/>
        <end position="67"/>
    </location>
</feature>
<dbReference type="Pfam" id="PF02517">
    <property type="entry name" value="Rce1-like"/>
    <property type="match status" value="1"/>
</dbReference>
<keyword evidence="1" id="KW-1133">Transmembrane helix</keyword>
<name>A0A841JXQ8_9BACT</name>
<dbReference type="RefSeq" id="WP_050060942.1">
    <property type="nucleotide sequence ID" value="NZ_JACHEK010000008.1"/>
</dbReference>
<keyword evidence="4" id="KW-1185">Reference proteome</keyword>
<sequence length="299" mass="34136">MTTLVLPAWTTVAGGALALAPVLWFGFNSERLQAWPSDRKAASSAIQLALPALLCVPYTVVTAPLGMFHWKWFLLYAFLPVLIAGVLMLVTRLDPEQRGHWLEFVVLLTLGLTVDLRWFDNAWPRHLDAFNKILLLDAGLYAFLIIRRLTGVGFDLRLRRDDWKIGLREWAFYVPIALSLGLAVGFLHWHRHLERAWMAPLIWIGIFFVVALPEEIFFRGWMLNLLERRLGRTAALIITSIVFGLAHFNKRTTSFNWRYVLLAAIAGIFYGRAWSKQRRSSASAITHASVDTIWGVLLR</sequence>
<dbReference type="Proteomes" id="UP000538666">
    <property type="component" value="Unassembled WGS sequence"/>
</dbReference>
<feature type="transmembrane region" description="Helical" evidence="1">
    <location>
        <begin position="73"/>
        <end position="90"/>
    </location>
</feature>
<organism evidence="3 4">
    <name type="scientific">Silvibacterium bohemicum</name>
    <dbReference type="NCBI Taxonomy" id="1577686"/>
    <lineage>
        <taxon>Bacteria</taxon>
        <taxon>Pseudomonadati</taxon>
        <taxon>Acidobacteriota</taxon>
        <taxon>Terriglobia</taxon>
        <taxon>Terriglobales</taxon>
        <taxon>Acidobacteriaceae</taxon>
        <taxon>Silvibacterium</taxon>
    </lineage>
</organism>
<feature type="transmembrane region" description="Helical" evidence="1">
    <location>
        <begin position="170"/>
        <end position="190"/>
    </location>
</feature>
<gene>
    <name evidence="3" type="ORF">HNQ77_003910</name>
</gene>
<feature type="domain" description="CAAX prenyl protease 2/Lysostaphin resistance protein A-like" evidence="2">
    <location>
        <begin position="198"/>
        <end position="292"/>
    </location>
</feature>
<dbReference type="InterPro" id="IPR003675">
    <property type="entry name" value="Rce1/LyrA-like_dom"/>
</dbReference>
<feature type="transmembrane region" description="Helical" evidence="1">
    <location>
        <begin position="230"/>
        <end position="249"/>
    </location>
</feature>
<evidence type="ECO:0000313" key="4">
    <source>
        <dbReference type="Proteomes" id="UP000538666"/>
    </source>
</evidence>
<feature type="transmembrane region" description="Helical" evidence="1">
    <location>
        <begin position="255"/>
        <end position="273"/>
    </location>
</feature>
<dbReference type="GO" id="GO:0080120">
    <property type="term" value="P:CAAX-box protein maturation"/>
    <property type="evidence" value="ECO:0007669"/>
    <property type="project" value="UniProtKB-ARBA"/>
</dbReference>
<comment type="caution">
    <text evidence="3">The sequence shown here is derived from an EMBL/GenBank/DDBJ whole genome shotgun (WGS) entry which is preliminary data.</text>
</comment>
<evidence type="ECO:0000313" key="3">
    <source>
        <dbReference type="EMBL" id="MBB6145940.1"/>
    </source>
</evidence>
<feature type="transmembrane region" description="Helical" evidence="1">
    <location>
        <begin position="196"/>
        <end position="218"/>
    </location>
</feature>
<feature type="transmembrane region" description="Helical" evidence="1">
    <location>
        <begin position="139"/>
        <end position="158"/>
    </location>
</feature>
<dbReference type="GO" id="GO:0004175">
    <property type="term" value="F:endopeptidase activity"/>
    <property type="evidence" value="ECO:0007669"/>
    <property type="project" value="UniProtKB-ARBA"/>
</dbReference>
<evidence type="ECO:0000256" key="1">
    <source>
        <dbReference type="SAM" id="Phobius"/>
    </source>
</evidence>
<feature type="transmembrane region" description="Helical" evidence="1">
    <location>
        <begin position="102"/>
        <end position="119"/>
    </location>
</feature>
<evidence type="ECO:0000259" key="2">
    <source>
        <dbReference type="Pfam" id="PF02517"/>
    </source>
</evidence>
<accession>A0A841JXQ8</accession>
<protein>
    <recommendedName>
        <fullName evidence="2">CAAX prenyl protease 2/Lysostaphin resistance protein A-like domain-containing protein</fullName>
    </recommendedName>
</protein>
<dbReference type="AlphaFoldDB" id="A0A841JXQ8"/>
<proteinExistence type="predicted"/>